<protein>
    <submittedName>
        <fullName evidence="7">CDP-glycerol--glycerophosphate glycerophosphotransferase</fullName>
    </submittedName>
</protein>
<comment type="similarity">
    <text evidence="2">Belongs to the CDP-glycerol glycerophosphotransferase family.</text>
</comment>
<evidence type="ECO:0000256" key="1">
    <source>
        <dbReference type="ARBA" id="ARBA00004202"/>
    </source>
</evidence>
<keyword evidence="4 7" id="KW-0808">Transferase</keyword>
<dbReference type="GO" id="GO:0005886">
    <property type="term" value="C:plasma membrane"/>
    <property type="evidence" value="ECO:0007669"/>
    <property type="project" value="UniProtKB-SubCell"/>
</dbReference>
<dbReference type="InterPro" id="IPR051612">
    <property type="entry name" value="Teichoic_Acid_Biosynth"/>
</dbReference>
<reference evidence="7 8" key="1">
    <citation type="submission" date="2017-09" db="EMBL/GenBank/DDBJ databases">
        <title>Large-scale bioinformatics analysis of Bacillus genomes uncovers conserved roles of natural products in bacterial physiology.</title>
        <authorList>
            <consortium name="Agbiome Team Llc"/>
            <person name="Bleich R.M."/>
            <person name="Grubbs K.J."/>
            <person name="Santa Maria K.C."/>
            <person name="Allen S.E."/>
            <person name="Farag S."/>
            <person name="Shank E.A."/>
            <person name="Bowers A."/>
        </authorList>
    </citation>
    <scope>NUCLEOTIDE SEQUENCE [LARGE SCALE GENOMIC DNA]</scope>
    <source>
        <strain evidence="7 8">AFS025165</strain>
    </source>
</reference>
<evidence type="ECO:0000256" key="5">
    <source>
        <dbReference type="ARBA" id="ARBA00022944"/>
    </source>
</evidence>
<dbReference type="Gene3D" id="3.40.50.11820">
    <property type="match status" value="1"/>
</dbReference>
<dbReference type="PANTHER" id="PTHR37316">
    <property type="entry name" value="TEICHOIC ACID GLYCEROL-PHOSPHATE PRIMASE"/>
    <property type="match status" value="1"/>
</dbReference>
<accession>A0A2B1CQN3</accession>
<evidence type="ECO:0000256" key="2">
    <source>
        <dbReference type="ARBA" id="ARBA00010488"/>
    </source>
</evidence>
<evidence type="ECO:0000313" key="8">
    <source>
        <dbReference type="Proteomes" id="UP000220226"/>
    </source>
</evidence>
<evidence type="ECO:0000313" key="7">
    <source>
        <dbReference type="EMBL" id="PFC70676.1"/>
    </source>
</evidence>
<dbReference type="EMBL" id="NTQT01000032">
    <property type="protein sequence ID" value="PFC70676.1"/>
    <property type="molecule type" value="Genomic_DNA"/>
</dbReference>
<dbReference type="SUPFAM" id="SSF53756">
    <property type="entry name" value="UDP-Glycosyltransferase/glycogen phosphorylase"/>
    <property type="match status" value="1"/>
</dbReference>
<dbReference type="InterPro" id="IPR043149">
    <property type="entry name" value="TagF_N"/>
</dbReference>
<gene>
    <name evidence="7" type="ORF">CN290_25210</name>
</gene>
<keyword evidence="3" id="KW-1003">Cell membrane</keyword>
<dbReference type="InterPro" id="IPR007554">
    <property type="entry name" value="Glycerophosphate_synth"/>
</dbReference>
<evidence type="ECO:0000256" key="3">
    <source>
        <dbReference type="ARBA" id="ARBA00022475"/>
    </source>
</evidence>
<dbReference type="AlphaFoldDB" id="A0A2B1CQN3"/>
<dbReference type="GO" id="GO:0047355">
    <property type="term" value="F:CDP-glycerol glycerophosphotransferase activity"/>
    <property type="evidence" value="ECO:0007669"/>
    <property type="project" value="InterPro"/>
</dbReference>
<name>A0A2B1CQN3_BACCE</name>
<evidence type="ECO:0000256" key="4">
    <source>
        <dbReference type="ARBA" id="ARBA00022679"/>
    </source>
</evidence>
<comment type="subcellular location">
    <subcellularLocation>
        <location evidence="1">Cell membrane</location>
        <topology evidence="1">Peripheral membrane protein</topology>
    </subcellularLocation>
</comment>
<dbReference type="GO" id="GO:0019350">
    <property type="term" value="P:teichoic acid biosynthetic process"/>
    <property type="evidence" value="ECO:0007669"/>
    <property type="project" value="UniProtKB-KW"/>
</dbReference>
<keyword evidence="6" id="KW-0472">Membrane</keyword>
<keyword evidence="5" id="KW-0777">Teichoic acid biosynthesis</keyword>
<proteinExistence type="inferred from homology"/>
<dbReference type="PANTHER" id="PTHR37316:SF1">
    <property type="entry name" value="TEICHOIC ACID GLYCEROL-PHOSPHATE PRIMASE"/>
    <property type="match status" value="1"/>
</dbReference>
<organism evidence="7 8">
    <name type="scientific">Bacillus cereus</name>
    <dbReference type="NCBI Taxonomy" id="1396"/>
    <lineage>
        <taxon>Bacteria</taxon>
        <taxon>Bacillati</taxon>
        <taxon>Bacillota</taxon>
        <taxon>Bacilli</taxon>
        <taxon>Bacillales</taxon>
        <taxon>Bacillaceae</taxon>
        <taxon>Bacillus</taxon>
        <taxon>Bacillus cereus group</taxon>
    </lineage>
</organism>
<evidence type="ECO:0000256" key="6">
    <source>
        <dbReference type="ARBA" id="ARBA00023136"/>
    </source>
</evidence>
<dbReference type="RefSeq" id="WP_098289139.1">
    <property type="nucleotide sequence ID" value="NZ_NTQT01000032.1"/>
</dbReference>
<sequence length="398" mass="46480">MMREIIITVYLTIVKLLSSICVLFPLQNKVTFVMSYGENHFFIYEEMKKQNIDCKVVFLYKPTCKYKLEKNLKVKSYKFESLNIIHTIKAIYHISTSKYVIIDNYFGTLAAISFQKKGTCIQIWHAAGAIKKFGLLSSSFKQRSLRVQQRFLKVYNTFHKVVVGSESLAAIYMRAFGISRDCILTTGVPRTDLFFDERKKARIKKEIISDNLNLKEKKVILYAPTFRNEELDEYNFYLDIESMYSGLKDEYVLLIRLHPAIRKKMEYDGKYKDFLYDYSFYPNVNELFLITDILITDYSSIPFEFCLLHKPMIFFAPDLNEYVQKSGIIDEYISSVPGPVLYNTDEVVNEIKKGILESDKIEGFTDKWNQYSFGNASENFINVIFKDDNFGSVKDENG</sequence>
<dbReference type="Gene3D" id="3.40.50.12580">
    <property type="match status" value="1"/>
</dbReference>
<dbReference type="Proteomes" id="UP000220226">
    <property type="component" value="Unassembled WGS sequence"/>
</dbReference>
<dbReference type="InterPro" id="IPR043148">
    <property type="entry name" value="TagF_C"/>
</dbReference>
<comment type="caution">
    <text evidence="7">The sequence shown here is derived from an EMBL/GenBank/DDBJ whole genome shotgun (WGS) entry which is preliminary data.</text>
</comment>
<dbReference type="Pfam" id="PF04464">
    <property type="entry name" value="Glyphos_transf"/>
    <property type="match status" value="1"/>
</dbReference>